<reference evidence="3" key="2">
    <citation type="submission" date="2025-09" db="UniProtKB">
        <authorList>
            <consortium name="Ensembl"/>
        </authorList>
    </citation>
    <scope>IDENTIFICATION</scope>
</reference>
<keyword evidence="1" id="KW-0175">Coiled coil</keyword>
<feature type="compositionally biased region" description="Basic residues" evidence="2">
    <location>
        <begin position="135"/>
        <end position="155"/>
    </location>
</feature>
<dbReference type="GO" id="GO:0031267">
    <property type="term" value="F:small GTPase binding"/>
    <property type="evidence" value="ECO:0007669"/>
    <property type="project" value="TreeGrafter"/>
</dbReference>
<reference evidence="3" key="1">
    <citation type="submission" date="2025-08" db="UniProtKB">
        <authorList>
            <consortium name="Ensembl"/>
        </authorList>
    </citation>
    <scope>IDENTIFICATION</scope>
</reference>
<dbReference type="PANTHER" id="PTHR21502">
    <property type="entry name" value="ZINC FINGER PROTEIN DZIP1"/>
    <property type="match status" value="1"/>
</dbReference>
<dbReference type="GO" id="GO:0036064">
    <property type="term" value="C:ciliary basal body"/>
    <property type="evidence" value="ECO:0007669"/>
    <property type="project" value="TreeGrafter"/>
</dbReference>
<accession>A0A8B9SCP9</accession>
<evidence type="ECO:0000313" key="3">
    <source>
        <dbReference type="Ensembl" id="ENSAOWP00000021413.1"/>
    </source>
</evidence>
<protein>
    <submittedName>
        <fullName evidence="3">Uncharacterized protein</fullName>
    </submittedName>
</protein>
<sequence length="331" mass="35947">MLRLKEVVDKQRDEIRAQAHEIVCKSRDTEALQEQLNRFMSMNEDLRHKVAVVQAQLKSALEKKSDLEAVVLQTQREMSRRTRTASETQLPKPSLGAAERRENSQLLPGCNEIDYQKTEEKNQSQNAGNGGGAGKQRRRRGLLAPGCRRRLRGRSASRVQNQELLRAVVSGRQQGPPRAQLLRSLGNHRLAGAAPRAGGREQGAGGRLRGQSDAASLTQPDPTRPERDASSGLAAALPSSDSSCFPAPLAAKRCVQPGGLGRRCPESLLLRARGSAAASPSAAAARQHPVGLFPCAGGSRPRCILPCAGLPRPWRFRFLPFPPRLPLVPAM</sequence>
<keyword evidence="4" id="KW-1185">Reference proteome</keyword>
<evidence type="ECO:0000256" key="2">
    <source>
        <dbReference type="SAM" id="MobiDB-lite"/>
    </source>
</evidence>
<feature type="region of interest" description="Disordered" evidence="2">
    <location>
        <begin position="76"/>
        <end position="158"/>
    </location>
</feature>
<dbReference type="PANTHER" id="PTHR21502:SF7">
    <property type="entry name" value="RAB-INTERACTING LYSOSOMAL PROTEIN"/>
    <property type="match status" value="1"/>
</dbReference>
<dbReference type="GO" id="GO:0060271">
    <property type="term" value="P:cilium assembly"/>
    <property type="evidence" value="ECO:0007669"/>
    <property type="project" value="TreeGrafter"/>
</dbReference>
<dbReference type="Proteomes" id="UP000694424">
    <property type="component" value="Unplaced"/>
</dbReference>
<dbReference type="GO" id="GO:0051959">
    <property type="term" value="F:dynein light intermediate chain binding"/>
    <property type="evidence" value="ECO:0007669"/>
    <property type="project" value="TreeGrafter"/>
</dbReference>
<dbReference type="GO" id="GO:0045022">
    <property type="term" value="P:early endosome to late endosome transport"/>
    <property type="evidence" value="ECO:0007669"/>
    <property type="project" value="TreeGrafter"/>
</dbReference>
<evidence type="ECO:0000313" key="4">
    <source>
        <dbReference type="Proteomes" id="UP000694424"/>
    </source>
</evidence>
<dbReference type="Ensembl" id="ENSAOWT00000024241.1">
    <property type="protein sequence ID" value="ENSAOWP00000021413.1"/>
    <property type="gene ID" value="ENSAOWG00000014469.1"/>
</dbReference>
<dbReference type="GO" id="GO:0005764">
    <property type="term" value="C:lysosome"/>
    <property type="evidence" value="ECO:0007669"/>
    <property type="project" value="TreeGrafter"/>
</dbReference>
<feature type="region of interest" description="Disordered" evidence="2">
    <location>
        <begin position="192"/>
        <end position="241"/>
    </location>
</feature>
<proteinExistence type="predicted"/>
<dbReference type="InterPro" id="IPR051241">
    <property type="entry name" value="DZIP_RILPL"/>
</dbReference>
<organism evidence="3 4">
    <name type="scientific">Apteryx owenii</name>
    <name type="common">Little spotted kiwi</name>
    <dbReference type="NCBI Taxonomy" id="8824"/>
    <lineage>
        <taxon>Eukaryota</taxon>
        <taxon>Metazoa</taxon>
        <taxon>Chordata</taxon>
        <taxon>Craniata</taxon>
        <taxon>Vertebrata</taxon>
        <taxon>Euteleostomi</taxon>
        <taxon>Archelosauria</taxon>
        <taxon>Archosauria</taxon>
        <taxon>Dinosauria</taxon>
        <taxon>Saurischia</taxon>
        <taxon>Theropoda</taxon>
        <taxon>Coelurosauria</taxon>
        <taxon>Aves</taxon>
        <taxon>Palaeognathae</taxon>
        <taxon>Apterygiformes</taxon>
        <taxon>Apterygidae</taxon>
        <taxon>Apteryx</taxon>
    </lineage>
</organism>
<feature type="compositionally biased region" description="Low complexity" evidence="2">
    <location>
        <begin position="230"/>
        <end position="241"/>
    </location>
</feature>
<name>A0A8B9SCP9_APTOW</name>
<evidence type="ECO:0000256" key="1">
    <source>
        <dbReference type="ARBA" id="ARBA00023054"/>
    </source>
</evidence>
<dbReference type="AlphaFoldDB" id="A0A8B9SCP9"/>